<name>A0ABR6L048_9HYPH</name>
<evidence type="ECO:0000259" key="4">
    <source>
        <dbReference type="PROSITE" id="PS50987"/>
    </source>
</evidence>
<reference evidence="5 6" key="1">
    <citation type="submission" date="2020-08" db="EMBL/GenBank/DDBJ databases">
        <title>Genomic Encyclopedia of Type Strains, Phase IV (KMG-IV): sequencing the most valuable type-strain genomes for metagenomic binning, comparative biology and taxonomic classification.</title>
        <authorList>
            <person name="Goeker M."/>
        </authorList>
    </citation>
    <scope>NUCLEOTIDE SEQUENCE [LARGE SCALE GENOMIC DNA]</scope>
    <source>
        <strain evidence="5 6">DSM 7050</strain>
    </source>
</reference>
<keyword evidence="1" id="KW-0805">Transcription regulation</keyword>
<dbReference type="SMART" id="SM00418">
    <property type="entry name" value="HTH_ARSR"/>
    <property type="match status" value="1"/>
</dbReference>
<comment type="caution">
    <text evidence="5">The sequence shown here is derived from an EMBL/GenBank/DDBJ whole genome shotgun (WGS) entry which is preliminary data.</text>
</comment>
<dbReference type="RefSeq" id="WP_183262217.1">
    <property type="nucleotide sequence ID" value="NZ_BAAAVZ010000003.1"/>
</dbReference>
<sequence>MKSFSARQNCRAPSVEDVAHKLAALSHPARLEILQRLGGGRSCCCKEVVEHLDLAQSTVSQHLKILVEAGLVRYAPERQRSRYQIDQAALAAVSASVSALVESCCAGEGADI</sequence>
<dbReference type="NCBIfam" id="NF033788">
    <property type="entry name" value="HTH_metalloreg"/>
    <property type="match status" value="1"/>
</dbReference>
<dbReference type="Gene3D" id="1.10.10.10">
    <property type="entry name" value="Winged helix-like DNA-binding domain superfamily/Winged helix DNA-binding domain"/>
    <property type="match status" value="1"/>
</dbReference>
<dbReference type="InterPro" id="IPR011991">
    <property type="entry name" value="ArsR-like_HTH"/>
</dbReference>
<dbReference type="CDD" id="cd00090">
    <property type="entry name" value="HTH_ARSR"/>
    <property type="match status" value="1"/>
</dbReference>
<dbReference type="InterPro" id="IPR051081">
    <property type="entry name" value="HTH_MetalResp_TranReg"/>
</dbReference>
<evidence type="ECO:0000313" key="6">
    <source>
        <dbReference type="Proteomes" id="UP000539538"/>
    </source>
</evidence>
<proteinExistence type="predicted"/>
<dbReference type="PANTHER" id="PTHR33154">
    <property type="entry name" value="TRANSCRIPTIONAL REGULATOR, ARSR FAMILY"/>
    <property type="match status" value="1"/>
</dbReference>
<evidence type="ECO:0000256" key="1">
    <source>
        <dbReference type="ARBA" id="ARBA00023015"/>
    </source>
</evidence>
<organism evidence="5 6">
    <name type="scientific">Aminobacter niigataensis</name>
    <dbReference type="NCBI Taxonomy" id="83265"/>
    <lineage>
        <taxon>Bacteria</taxon>
        <taxon>Pseudomonadati</taxon>
        <taxon>Pseudomonadota</taxon>
        <taxon>Alphaproteobacteria</taxon>
        <taxon>Hyphomicrobiales</taxon>
        <taxon>Phyllobacteriaceae</taxon>
        <taxon>Aminobacter</taxon>
    </lineage>
</organism>
<keyword evidence="2 5" id="KW-0238">DNA-binding</keyword>
<dbReference type="SUPFAM" id="SSF46785">
    <property type="entry name" value="Winged helix' DNA-binding domain"/>
    <property type="match status" value="1"/>
</dbReference>
<feature type="domain" description="HTH arsR-type" evidence="4">
    <location>
        <begin position="10"/>
        <end position="105"/>
    </location>
</feature>
<dbReference type="Pfam" id="PF01022">
    <property type="entry name" value="HTH_5"/>
    <property type="match status" value="1"/>
</dbReference>
<dbReference type="InterPro" id="IPR036388">
    <property type="entry name" value="WH-like_DNA-bd_sf"/>
</dbReference>
<evidence type="ECO:0000256" key="3">
    <source>
        <dbReference type="ARBA" id="ARBA00023163"/>
    </source>
</evidence>
<gene>
    <name evidence="5" type="ORF">GGQ99_001876</name>
</gene>
<dbReference type="EMBL" id="JACHOT010000001">
    <property type="protein sequence ID" value="MBB4650154.1"/>
    <property type="molecule type" value="Genomic_DNA"/>
</dbReference>
<dbReference type="PROSITE" id="PS50987">
    <property type="entry name" value="HTH_ARSR_2"/>
    <property type="match status" value="1"/>
</dbReference>
<dbReference type="GO" id="GO:0003677">
    <property type="term" value="F:DNA binding"/>
    <property type="evidence" value="ECO:0007669"/>
    <property type="project" value="UniProtKB-KW"/>
</dbReference>
<dbReference type="Proteomes" id="UP000539538">
    <property type="component" value="Unassembled WGS sequence"/>
</dbReference>
<keyword evidence="6" id="KW-1185">Reference proteome</keyword>
<dbReference type="InterPro" id="IPR036390">
    <property type="entry name" value="WH_DNA-bd_sf"/>
</dbReference>
<dbReference type="PANTHER" id="PTHR33154:SF15">
    <property type="entry name" value="REGULATORY PROTEIN ARSR"/>
    <property type="match status" value="1"/>
</dbReference>
<accession>A0ABR6L048</accession>
<keyword evidence="3" id="KW-0804">Transcription</keyword>
<evidence type="ECO:0000313" key="5">
    <source>
        <dbReference type="EMBL" id="MBB4650154.1"/>
    </source>
</evidence>
<dbReference type="PRINTS" id="PR00778">
    <property type="entry name" value="HTHARSR"/>
</dbReference>
<protein>
    <submittedName>
        <fullName evidence="5">DNA-binding transcriptional ArsR family regulator</fullName>
    </submittedName>
</protein>
<dbReference type="InterPro" id="IPR001845">
    <property type="entry name" value="HTH_ArsR_DNA-bd_dom"/>
</dbReference>
<evidence type="ECO:0000256" key="2">
    <source>
        <dbReference type="ARBA" id="ARBA00023125"/>
    </source>
</evidence>